<dbReference type="Proteomes" id="UP000823749">
    <property type="component" value="Chromosome 2"/>
</dbReference>
<dbReference type="AlphaFoldDB" id="A0AAV6LBK1"/>
<organism evidence="4 5">
    <name type="scientific">Rhododendron griersonianum</name>
    <dbReference type="NCBI Taxonomy" id="479676"/>
    <lineage>
        <taxon>Eukaryota</taxon>
        <taxon>Viridiplantae</taxon>
        <taxon>Streptophyta</taxon>
        <taxon>Embryophyta</taxon>
        <taxon>Tracheophyta</taxon>
        <taxon>Spermatophyta</taxon>
        <taxon>Magnoliopsida</taxon>
        <taxon>eudicotyledons</taxon>
        <taxon>Gunneridae</taxon>
        <taxon>Pentapetalae</taxon>
        <taxon>asterids</taxon>
        <taxon>Ericales</taxon>
        <taxon>Ericaceae</taxon>
        <taxon>Ericoideae</taxon>
        <taxon>Rhodoreae</taxon>
        <taxon>Rhododendron</taxon>
    </lineage>
</organism>
<protein>
    <recommendedName>
        <fullName evidence="3">Gnk2-homologous domain-containing protein</fullName>
    </recommendedName>
</protein>
<name>A0AAV6LBK1_9ERIC</name>
<proteinExistence type="predicted"/>
<evidence type="ECO:0000256" key="2">
    <source>
        <dbReference type="ARBA" id="ARBA00022737"/>
    </source>
</evidence>
<evidence type="ECO:0000313" key="5">
    <source>
        <dbReference type="Proteomes" id="UP000823749"/>
    </source>
</evidence>
<evidence type="ECO:0000259" key="3">
    <source>
        <dbReference type="PROSITE" id="PS51473"/>
    </source>
</evidence>
<dbReference type="PANTHER" id="PTHR32099">
    <property type="entry name" value="CYSTEINE-RICH REPEAT SECRETORY PROTEIN"/>
    <property type="match status" value="1"/>
</dbReference>
<keyword evidence="1" id="KW-0732">Signal</keyword>
<dbReference type="Gene3D" id="3.30.430.20">
    <property type="entry name" value="Gnk2 domain, C-X8-C-X2-C motif"/>
    <property type="match status" value="1"/>
</dbReference>
<accession>A0AAV6LBK1</accession>
<keyword evidence="2" id="KW-0677">Repeat</keyword>
<dbReference type="PROSITE" id="PS51473">
    <property type="entry name" value="GNK2"/>
    <property type="match status" value="1"/>
</dbReference>
<reference evidence="4" key="1">
    <citation type="submission" date="2020-08" db="EMBL/GenBank/DDBJ databases">
        <title>Plant Genome Project.</title>
        <authorList>
            <person name="Zhang R.-G."/>
        </authorList>
    </citation>
    <scope>NUCLEOTIDE SEQUENCE</scope>
    <source>
        <strain evidence="4">WSP0</strain>
        <tissue evidence="4">Leaf</tissue>
    </source>
</reference>
<dbReference type="FunFam" id="3.30.430.20:FF:000003">
    <property type="entry name" value="Cysteine-rich RLK (RECEPTOR-like protein kinase) 10"/>
    <property type="match status" value="1"/>
</dbReference>
<dbReference type="Pfam" id="PF01657">
    <property type="entry name" value="Stress-antifung"/>
    <property type="match status" value="1"/>
</dbReference>
<dbReference type="CDD" id="cd23509">
    <property type="entry name" value="Gnk2-like"/>
    <property type="match status" value="1"/>
</dbReference>
<dbReference type="PANTHER" id="PTHR32099:SF92">
    <property type="entry name" value="CYSTEINE-RICH RECEPTOR-LIKE PROTEIN KINASE 11"/>
    <property type="match status" value="1"/>
</dbReference>
<dbReference type="InterPro" id="IPR002902">
    <property type="entry name" value="GNK2"/>
</dbReference>
<gene>
    <name evidence="4" type="ORF">RHGRI_004436</name>
</gene>
<evidence type="ECO:0000313" key="4">
    <source>
        <dbReference type="EMBL" id="KAG5561402.1"/>
    </source>
</evidence>
<dbReference type="InterPro" id="IPR038408">
    <property type="entry name" value="GNK2_sf"/>
</dbReference>
<dbReference type="EMBL" id="JACTNZ010000002">
    <property type="protein sequence ID" value="KAG5561402.1"/>
    <property type="molecule type" value="Genomic_DNA"/>
</dbReference>
<sequence>MEDCHSIGGYFSDFKVADLYDPQSHRSRAPLISALFQDDVARNILALYVPREDVPDELFCEAAKDGVFAVKLAYFLQFNDKNDALVRRVCAFEVAVNWFGTLIKSIKPGKVLCPWAGISDSAGGCAPDNGLILCCSVTDGAWDAGSFHGAAVLGSRWMIAETVRVAQGVNKVMALSAGMVETIAKLIVLDWATCNNYGEVCIQTDCAEFVKVIAMGKSSLELLFLLLSCMLGSFRLNTAQIQMCINTANFTNNGAYGENRKEILSSLASNVEDNGGFYTGHIGEGSERVYALGLCRSDLHGEDCFSCVNSSSQAIIEKCPNQKEATNFGPPSLCIVRYSDKNFSRITDSSPAQLIYNLSKITNNTDEFDQALNSLVDSLIDTAANGPPRSMFAILVQKSFQNMTLFMLSWSVSLAKHQMIVGIV</sequence>
<keyword evidence="5" id="KW-1185">Reference proteome</keyword>
<feature type="domain" description="Gnk2-homologous" evidence="3">
    <location>
        <begin position="238"/>
        <end position="343"/>
    </location>
</feature>
<comment type="caution">
    <text evidence="4">The sequence shown here is derived from an EMBL/GenBank/DDBJ whole genome shotgun (WGS) entry which is preliminary data.</text>
</comment>
<evidence type="ECO:0000256" key="1">
    <source>
        <dbReference type="ARBA" id="ARBA00022729"/>
    </source>
</evidence>